<evidence type="ECO:0000313" key="2">
    <source>
        <dbReference type="Proteomes" id="UP000297527"/>
    </source>
</evidence>
<keyword evidence="2" id="KW-1185">Reference proteome</keyword>
<gene>
    <name evidence="1" type="ORF">BCON_0391g00120</name>
</gene>
<proteinExistence type="predicted"/>
<evidence type="ECO:0000313" key="1">
    <source>
        <dbReference type="EMBL" id="TGO45448.1"/>
    </source>
</evidence>
<dbReference type="AlphaFoldDB" id="A0A4Z1H8E2"/>
<organism evidence="1 2">
    <name type="scientific">Botryotinia convoluta</name>
    <dbReference type="NCBI Taxonomy" id="54673"/>
    <lineage>
        <taxon>Eukaryota</taxon>
        <taxon>Fungi</taxon>
        <taxon>Dikarya</taxon>
        <taxon>Ascomycota</taxon>
        <taxon>Pezizomycotina</taxon>
        <taxon>Leotiomycetes</taxon>
        <taxon>Helotiales</taxon>
        <taxon>Sclerotiniaceae</taxon>
        <taxon>Botryotinia</taxon>
    </lineage>
</organism>
<accession>A0A4Z1H8E2</accession>
<name>A0A4Z1H8E2_9HELO</name>
<comment type="caution">
    <text evidence="1">The sequence shown here is derived from an EMBL/GenBank/DDBJ whole genome shotgun (WGS) entry which is preliminary data.</text>
</comment>
<dbReference type="Proteomes" id="UP000297527">
    <property type="component" value="Unassembled WGS sequence"/>
</dbReference>
<reference evidence="1 2" key="1">
    <citation type="submission" date="2017-12" db="EMBL/GenBank/DDBJ databases">
        <title>Comparative genomics of Botrytis spp.</title>
        <authorList>
            <person name="Valero-Jimenez C.A."/>
            <person name="Tapia P."/>
            <person name="Veloso J."/>
            <person name="Silva-Moreno E."/>
            <person name="Staats M."/>
            <person name="Valdes J.H."/>
            <person name="Van Kan J.A.L."/>
        </authorList>
    </citation>
    <scope>NUCLEOTIDE SEQUENCE [LARGE SCALE GENOMIC DNA]</scope>
    <source>
        <strain evidence="1 2">MUCL11595</strain>
    </source>
</reference>
<dbReference type="EMBL" id="PQXN01000389">
    <property type="protein sequence ID" value="TGO45448.1"/>
    <property type="molecule type" value="Genomic_DNA"/>
</dbReference>
<protein>
    <submittedName>
        <fullName evidence="1">Uncharacterized protein</fullName>
    </submittedName>
</protein>
<sequence>MPGHHPRTITWPYICGRGRTAGCVISRQGASSLESVVPLVTTSNTIRLTPPDNTTQVVIIDTTLSPTDQTPEAEYVPYLAARTIPSPVLHIPAITTAVTSTGAVGLINPMTIYGFEFASYIVTAYPSSKVTYETVDGFAADSRASGESGSQTNVISSV</sequence>
<dbReference type="OrthoDB" id="10406583at2759"/>